<dbReference type="Proteomes" id="UP001152795">
    <property type="component" value="Unassembled WGS sequence"/>
</dbReference>
<evidence type="ECO:0000313" key="1">
    <source>
        <dbReference type="EMBL" id="CAB3990584.1"/>
    </source>
</evidence>
<accession>A0A7D9HQT8</accession>
<dbReference type="SUPFAM" id="SSF75011">
    <property type="entry name" value="3-carboxy-cis,cis-mucoante lactonizing enzyme"/>
    <property type="match status" value="1"/>
</dbReference>
<gene>
    <name evidence="1" type="ORF">PACLA_8A081083</name>
</gene>
<sequence>MSSIVTSILSSTVGLLWNKARDATAKKLKDGDITDAKLRETVVRELNDVKTKIDGLSRKDLLSSYSFLQEGVQLLILSLDKSKGEWKAVQSETQDNRGEMSRMSNSNESADILNKALELSHIMGKLKIVSNESGCAKERLKDARKEATHAFCNEALNIQDRIFAAKLRVVSEMLECLDNPDIAATSCLLFLEKLHDLPAVRNIFSVYLGGGVKSIFSKAERVENVKSVMMINYVLYQFVSRFSSKYYSAFAWPTIQLSNRSFNPIWNWEEVSTRKSWGKELTQPPNETKLDRNINYVYNISVNSRGQIVEWDDNDIELISRTGESKVVNQFSVPSTEVKEREDFKQEILGLAVDQENNVYVLLYCEATSQNGNVDSLVVLCILDEHCDRVKHKRELDFLPNHKRHDLRLSLEINKNNNIVMTPTKSDDHHVYICDHTGQLRNKFEHEISDLHYMSVSDNNEIMLASFLGDVVEIYTEEGNPKLKLELPAGHMVCGTSFHFVIRKIIVLTMVSGGYSCFLHCYSEKGELETSKFCLNDGEDIPRITSHPCGPVAIVREGRNIIDI</sequence>
<keyword evidence="2" id="KW-1185">Reference proteome</keyword>
<reference evidence="1" key="1">
    <citation type="submission" date="2020-04" db="EMBL/GenBank/DDBJ databases">
        <authorList>
            <person name="Alioto T."/>
            <person name="Alioto T."/>
            <person name="Gomez Garrido J."/>
        </authorList>
    </citation>
    <scope>NUCLEOTIDE SEQUENCE</scope>
    <source>
        <strain evidence="1">A484AB</strain>
    </source>
</reference>
<dbReference type="AlphaFoldDB" id="A0A7D9HQT8"/>
<evidence type="ECO:0000313" key="2">
    <source>
        <dbReference type="Proteomes" id="UP001152795"/>
    </source>
</evidence>
<dbReference type="EMBL" id="CACRXK020001685">
    <property type="protein sequence ID" value="CAB3990584.1"/>
    <property type="molecule type" value="Genomic_DNA"/>
</dbReference>
<comment type="caution">
    <text evidence="1">The sequence shown here is derived from an EMBL/GenBank/DDBJ whole genome shotgun (WGS) entry which is preliminary data.</text>
</comment>
<name>A0A7D9HQT8_PARCT</name>
<proteinExistence type="predicted"/>
<dbReference type="OrthoDB" id="10534951at2759"/>
<protein>
    <submittedName>
        <fullName evidence="1">Uncharacterized protein</fullName>
    </submittedName>
</protein>
<organism evidence="1 2">
    <name type="scientific">Paramuricea clavata</name>
    <name type="common">Red gorgonian</name>
    <name type="synonym">Violescent sea-whip</name>
    <dbReference type="NCBI Taxonomy" id="317549"/>
    <lineage>
        <taxon>Eukaryota</taxon>
        <taxon>Metazoa</taxon>
        <taxon>Cnidaria</taxon>
        <taxon>Anthozoa</taxon>
        <taxon>Octocorallia</taxon>
        <taxon>Malacalcyonacea</taxon>
        <taxon>Plexauridae</taxon>
        <taxon>Paramuricea</taxon>
    </lineage>
</organism>